<dbReference type="Pfam" id="PF07859">
    <property type="entry name" value="Abhydrolase_3"/>
    <property type="match status" value="1"/>
</dbReference>
<feature type="chain" id="PRO_5023126717" evidence="2">
    <location>
        <begin position="26"/>
        <end position="136"/>
    </location>
</feature>
<dbReference type="InterPro" id="IPR050466">
    <property type="entry name" value="Carboxylest/Gibb_receptor"/>
</dbReference>
<keyword evidence="2" id="KW-0732">Signal</keyword>
<dbReference type="SUPFAM" id="SSF53474">
    <property type="entry name" value="alpha/beta-Hydrolases"/>
    <property type="match status" value="1"/>
</dbReference>
<dbReference type="OrthoDB" id="408631at2759"/>
<proteinExistence type="inferred from homology"/>
<organism evidence="4 5">
    <name type="scientific">Striga asiatica</name>
    <name type="common">Asiatic witchweed</name>
    <name type="synonym">Buchnera asiatica</name>
    <dbReference type="NCBI Taxonomy" id="4170"/>
    <lineage>
        <taxon>Eukaryota</taxon>
        <taxon>Viridiplantae</taxon>
        <taxon>Streptophyta</taxon>
        <taxon>Embryophyta</taxon>
        <taxon>Tracheophyta</taxon>
        <taxon>Spermatophyta</taxon>
        <taxon>Magnoliopsida</taxon>
        <taxon>eudicotyledons</taxon>
        <taxon>Gunneridae</taxon>
        <taxon>Pentapetalae</taxon>
        <taxon>asterids</taxon>
        <taxon>lamiids</taxon>
        <taxon>Lamiales</taxon>
        <taxon>Orobanchaceae</taxon>
        <taxon>Buchnereae</taxon>
        <taxon>Striga</taxon>
    </lineage>
</organism>
<evidence type="ECO:0000256" key="1">
    <source>
        <dbReference type="ARBA" id="ARBA00010515"/>
    </source>
</evidence>
<name>A0A5A7PUN9_STRAF</name>
<feature type="signal peptide" evidence="2">
    <location>
        <begin position="1"/>
        <end position="25"/>
    </location>
</feature>
<evidence type="ECO:0000313" key="4">
    <source>
        <dbReference type="EMBL" id="GER35847.1"/>
    </source>
</evidence>
<comment type="similarity">
    <text evidence="1">Belongs to the 'GDXG' lipolytic enzyme family.</text>
</comment>
<feature type="domain" description="Alpha/beta hydrolase fold-3" evidence="3">
    <location>
        <begin position="89"/>
        <end position="136"/>
    </location>
</feature>
<keyword evidence="5" id="KW-1185">Reference proteome</keyword>
<keyword evidence="4" id="KW-0378">Hydrolase</keyword>
<dbReference type="AlphaFoldDB" id="A0A5A7PUN9"/>
<dbReference type="PANTHER" id="PTHR23024">
    <property type="entry name" value="ARYLACETAMIDE DEACETYLASE"/>
    <property type="match status" value="1"/>
</dbReference>
<dbReference type="InterPro" id="IPR029058">
    <property type="entry name" value="AB_hydrolase_fold"/>
</dbReference>
<sequence>MLAAAQISSFIFFLSIATFHSLSQAIAPNSTDPILYDILPFIRVYINDTTPDLGGILSKDVKFSDKLGLPARIYLQFRKPRGFGELPLLIYFHGGGFFTESAFSPSYHRHLSLLAVRVGVVALSVKNRLAPENPLP</sequence>
<evidence type="ECO:0000256" key="2">
    <source>
        <dbReference type="SAM" id="SignalP"/>
    </source>
</evidence>
<protein>
    <submittedName>
        <fullName evidence="4">Alpha/beta-Hydrolases superfamily protein</fullName>
    </submittedName>
</protein>
<accession>A0A5A7PUN9</accession>
<gene>
    <name evidence="4" type="ORF">STAS_12151</name>
</gene>
<evidence type="ECO:0000313" key="5">
    <source>
        <dbReference type="Proteomes" id="UP000325081"/>
    </source>
</evidence>
<comment type="caution">
    <text evidence="4">The sequence shown here is derived from an EMBL/GenBank/DDBJ whole genome shotgun (WGS) entry which is preliminary data.</text>
</comment>
<evidence type="ECO:0000259" key="3">
    <source>
        <dbReference type="Pfam" id="PF07859"/>
    </source>
</evidence>
<dbReference type="InterPro" id="IPR013094">
    <property type="entry name" value="AB_hydrolase_3"/>
</dbReference>
<dbReference type="PANTHER" id="PTHR23024:SF467">
    <property type="entry name" value="CARBOXYLESTERASE 12-RELATED"/>
    <property type="match status" value="1"/>
</dbReference>
<dbReference type="EMBL" id="BKCP01005028">
    <property type="protein sequence ID" value="GER35847.1"/>
    <property type="molecule type" value="Genomic_DNA"/>
</dbReference>
<reference evidence="5" key="1">
    <citation type="journal article" date="2019" name="Curr. Biol.">
        <title>Genome Sequence of Striga asiatica Provides Insight into the Evolution of Plant Parasitism.</title>
        <authorList>
            <person name="Yoshida S."/>
            <person name="Kim S."/>
            <person name="Wafula E.K."/>
            <person name="Tanskanen J."/>
            <person name="Kim Y.M."/>
            <person name="Honaas L."/>
            <person name="Yang Z."/>
            <person name="Spallek T."/>
            <person name="Conn C.E."/>
            <person name="Ichihashi Y."/>
            <person name="Cheong K."/>
            <person name="Cui S."/>
            <person name="Der J.P."/>
            <person name="Gundlach H."/>
            <person name="Jiao Y."/>
            <person name="Hori C."/>
            <person name="Ishida J.K."/>
            <person name="Kasahara H."/>
            <person name="Kiba T."/>
            <person name="Kim M.S."/>
            <person name="Koo N."/>
            <person name="Laohavisit A."/>
            <person name="Lee Y.H."/>
            <person name="Lumba S."/>
            <person name="McCourt P."/>
            <person name="Mortimer J.C."/>
            <person name="Mutuku J.M."/>
            <person name="Nomura T."/>
            <person name="Sasaki-Sekimoto Y."/>
            <person name="Seto Y."/>
            <person name="Wang Y."/>
            <person name="Wakatake T."/>
            <person name="Sakakibara H."/>
            <person name="Demura T."/>
            <person name="Yamaguchi S."/>
            <person name="Yoneyama K."/>
            <person name="Manabe R.I."/>
            <person name="Nelson D.C."/>
            <person name="Schulman A.H."/>
            <person name="Timko M.P."/>
            <person name="dePamphilis C.W."/>
            <person name="Choi D."/>
            <person name="Shirasu K."/>
        </authorList>
    </citation>
    <scope>NUCLEOTIDE SEQUENCE [LARGE SCALE GENOMIC DNA]</scope>
    <source>
        <strain evidence="5">cv. UVA1</strain>
    </source>
</reference>
<dbReference type="Proteomes" id="UP000325081">
    <property type="component" value="Unassembled WGS sequence"/>
</dbReference>
<dbReference type="Gene3D" id="3.40.50.1820">
    <property type="entry name" value="alpha/beta hydrolase"/>
    <property type="match status" value="1"/>
</dbReference>
<dbReference type="GO" id="GO:0016787">
    <property type="term" value="F:hydrolase activity"/>
    <property type="evidence" value="ECO:0007669"/>
    <property type="project" value="UniProtKB-KW"/>
</dbReference>